<dbReference type="GO" id="GO:0048029">
    <property type="term" value="F:monosaccharide binding"/>
    <property type="evidence" value="ECO:0007669"/>
    <property type="project" value="TreeGrafter"/>
</dbReference>
<dbReference type="InterPro" id="IPR015912">
    <property type="entry name" value="Phosphofructokinase_CS"/>
</dbReference>
<evidence type="ECO:0000256" key="16">
    <source>
        <dbReference type="ARBA" id="ARBA00048070"/>
    </source>
</evidence>
<comment type="similarity">
    <text evidence="15">Belongs to the phosphofructokinase type A (PFKA) family.</text>
</comment>
<comment type="caution">
    <text evidence="18">The sequence shown here is derived from an EMBL/GenBank/DDBJ whole genome shotgun (WGS) entry which is preliminary data.</text>
</comment>
<dbReference type="InterPro" id="IPR009161">
    <property type="entry name" value="6-Pfructokinase_euk"/>
</dbReference>
<evidence type="ECO:0000256" key="6">
    <source>
        <dbReference type="ARBA" id="ARBA00022490"/>
    </source>
</evidence>
<evidence type="ECO:0000256" key="3">
    <source>
        <dbReference type="ARBA" id="ARBA00004496"/>
    </source>
</evidence>
<dbReference type="PRINTS" id="PR00476">
    <property type="entry name" value="PHFRCTKINASE"/>
</dbReference>
<dbReference type="PANTHER" id="PTHR13697">
    <property type="entry name" value="PHOSPHOFRUCTOKINASE"/>
    <property type="match status" value="1"/>
</dbReference>
<proteinExistence type="inferred from homology"/>
<comment type="catalytic activity">
    <reaction evidence="16">
        <text>beta-D-fructose 6-phosphate + ATP = beta-D-fructose 1,6-bisphosphate + ADP + H(+)</text>
        <dbReference type="Rhea" id="RHEA:16109"/>
        <dbReference type="ChEBI" id="CHEBI:15378"/>
        <dbReference type="ChEBI" id="CHEBI:30616"/>
        <dbReference type="ChEBI" id="CHEBI:32966"/>
        <dbReference type="ChEBI" id="CHEBI:57634"/>
        <dbReference type="ChEBI" id="CHEBI:456216"/>
        <dbReference type="EC" id="2.7.1.11"/>
    </reaction>
</comment>
<evidence type="ECO:0000256" key="7">
    <source>
        <dbReference type="ARBA" id="ARBA00022533"/>
    </source>
</evidence>
<evidence type="ECO:0000256" key="4">
    <source>
        <dbReference type="ARBA" id="ARBA00004679"/>
    </source>
</evidence>
<dbReference type="GO" id="GO:0070095">
    <property type="term" value="F:fructose-6-phosphate binding"/>
    <property type="evidence" value="ECO:0007669"/>
    <property type="project" value="TreeGrafter"/>
</dbReference>
<dbReference type="PANTHER" id="PTHR13697:SF4">
    <property type="entry name" value="ATP-DEPENDENT 6-PHOSPHOFRUCTOKINASE"/>
    <property type="match status" value="1"/>
</dbReference>
<dbReference type="GO" id="GO:0005524">
    <property type="term" value="F:ATP binding"/>
    <property type="evidence" value="ECO:0007669"/>
    <property type="project" value="UniProtKB-KW"/>
</dbReference>
<dbReference type="FunFam" id="3.40.50.460:FF:000002">
    <property type="entry name" value="ATP-dependent 6-phosphofructokinase"/>
    <property type="match status" value="1"/>
</dbReference>
<keyword evidence="13" id="KW-0460">Magnesium</keyword>
<accession>A0AA46BQI9</accession>
<dbReference type="GO" id="GO:0046872">
    <property type="term" value="F:metal ion binding"/>
    <property type="evidence" value="ECO:0007669"/>
    <property type="project" value="UniProtKB-KW"/>
</dbReference>
<feature type="domain" description="Phosphofructokinase" evidence="17">
    <location>
        <begin position="401"/>
        <end position="683"/>
    </location>
</feature>
<keyword evidence="7" id="KW-0021">Allosteric enzyme</keyword>
<keyword evidence="11" id="KW-0418">Kinase</keyword>
<dbReference type="Proteomes" id="UP000254118">
    <property type="component" value="Unassembled WGS sequence"/>
</dbReference>
<evidence type="ECO:0000256" key="12">
    <source>
        <dbReference type="ARBA" id="ARBA00022840"/>
    </source>
</evidence>
<dbReference type="GO" id="GO:0003872">
    <property type="term" value="F:6-phosphofructokinase activity"/>
    <property type="evidence" value="ECO:0007669"/>
    <property type="project" value="UniProtKB-EC"/>
</dbReference>
<dbReference type="Gene3D" id="3.40.50.450">
    <property type="match status" value="2"/>
</dbReference>
<dbReference type="SUPFAM" id="SSF53784">
    <property type="entry name" value="Phosphofructokinase"/>
    <property type="match status" value="2"/>
</dbReference>
<dbReference type="RefSeq" id="WP_258553286.1">
    <property type="nucleotide sequence ID" value="NZ_UFYA01000001.1"/>
</dbReference>
<reference evidence="18 19" key="1">
    <citation type="submission" date="2018-06" db="EMBL/GenBank/DDBJ databases">
        <authorList>
            <consortium name="Pathogen Informatics"/>
            <person name="Doyle S."/>
        </authorList>
    </citation>
    <scope>NUCLEOTIDE SEQUENCE [LARGE SCALE GENOMIC DNA]</scope>
    <source>
        <strain evidence="18 19">NCTC7915</strain>
    </source>
</reference>
<evidence type="ECO:0000256" key="9">
    <source>
        <dbReference type="ARBA" id="ARBA00022723"/>
    </source>
</evidence>
<keyword evidence="14" id="KW-0324">Glycolysis</keyword>
<evidence type="ECO:0000256" key="15">
    <source>
        <dbReference type="ARBA" id="ARBA00038478"/>
    </source>
</evidence>
<evidence type="ECO:0000256" key="11">
    <source>
        <dbReference type="ARBA" id="ARBA00022777"/>
    </source>
</evidence>
<dbReference type="InterPro" id="IPR022953">
    <property type="entry name" value="ATP_PFK"/>
</dbReference>
<keyword evidence="6" id="KW-0963">Cytoplasm</keyword>
<dbReference type="InterPro" id="IPR035966">
    <property type="entry name" value="PKF_sf"/>
</dbReference>
<dbReference type="AlphaFoldDB" id="A0AA46BQI9"/>
<dbReference type="GO" id="GO:0005945">
    <property type="term" value="C:6-phosphofructokinase complex"/>
    <property type="evidence" value="ECO:0007669"/>
    <property type="project" value="TreeGrafter"/>
</dbReference>
<evidence type="ECO:0000256" key="1">
    <source>
        <dbReference type="ARBA" id="ARBA00001946"/>
    </source>
</evidence>
<comment type="cofactor">
    <cofactor evidence="1">
        <name>Mg(2+)</name>
        <dbReference type="ChEBI" id="CHEBI:18420"/>
    </cofactor>
</comment>
<name>A0AA46BQI9_9MICO</name>
<keyword evidence="8 18" id="KW-0808">Transferase</keyword>
<evidence type="ECO:0000313" key="19">
    <source>
        <dbReference type="Proteomes" id="UP000254118"/>
    </source>
</evidence>
<protein>
    <recommendedName>
        <fullName evidence="5">6-phosphofructokinase</fullName>
        <ecNumber evidence="5">2.7.1.11</ecNumber>
    </recommendedName>
</protein>
<dbReference type="EC" id="2.7.1.11" evidence="5"/>
<evidence type="ECO:0000313" key="18">
    <source>
        <dbReference type="EMBL" id="STD15760.1"/>
    </source>
</evidence>
<keyword evidence="12" id="KW-0067">ATP-binding</keyword>
<evidence type="ECO:0000256" key="2">
    <source>
        <dbReference type="ARBA" id="ARBA00002659"/>
    </source>
</evidence>
<sequence>MNIDQHDPHTDAPCRIAILTSGGDAQGMNAAVRAVVRTAIHAGAEVYAIWEGYQGAVEGTITPIQWDDVGGILAKGGTIIGTARSADFRTREGMRRAAKNLLQLGIDRIVAIGGDGSLAGTHAFRHHWPELLEELVAAGEIDQTTADAHPALMVAGLVGSIDNDLIGSDMTIGADSAMHRILEAIDAIASTAASHQRTFVIEVMGRHCGYLPLFAAIAGGCDYVFVPEAPPEPGWENDLATKIRDGRAAGRRDSLILVAEGAQERDGTPITCERVQAAIHDTTGEDAKITILGHVQRGGTPSAYDRWMSTLLGYAAAQEVLEATPDQPAHIIGVRSGRIARIDLVEAVTATGNIAATVAAGNYSDAVRARGTEFLEGVELFRRLSRPEDGPREDRPGYGKRLAIMHIGGLAPGMNAAARAAVRLGMQRGLTVLGITGGVSGLLDDDIHEISWADVDSWVGLGGAELGVRRMVPDLEHLYAISRTLEKNDVDALMLIGGYNAYLTAHRMLTESERYPALAIPIVCVPASIDNNLPFSELSIGSDSALNRAIWALDAIKESGTASQRCFVTETMGRKCGYLALMAGIATGAERVYLHEEGVTLDDLTRDVKHMIAAFKDGRRLFLAIRNERANERYTADFMARLFEQEAHGLYDVRTAVLGHIQQGGSPSSNDRILATRLVEGAIRDIVEQLSAGCHEGRCVGLLEGEVRLNRLDRIMEHLDVVNRRPKEQWWMGLRPVITALSDPDAVWSGEHIPVLRERPINS</sequence>
<evidence type="ECO:0000256" key="13">
    <source>
        <dbReference type="ARBA" id="ARBA00022842"/>
    </source>
</evidence>
<feature type="domain" description="Phosphofructokinase" evidence="17">
    <location>
        <begin position="15"/>
        <end position="318"/>
    </location>
</feature>
<evidence type="ECO:0000256" key="5">
    <source>
        <dbReference type="ARBA" id="ARBA00012055"/>
    </source>
</evidence>
<evidence type="ECO:0000256" key="10">
    <source>
        <dbReference type="ARBA" id="ARBA00022741"/>
    </source>
</evidence>
<organism evidence="18 19">
    <name type="scientific">Dermatophilus congolensis</name>
    <dbReference type="NCBI Taxonomy" id="1863"/>
    <lineage>
        <taxon>Bacteria</taxon>
        <taxon>Bacillati</taxon>
        <taxon>Actinomycetota</taxon>
        <taxon>Actinomycetes</taxon>
        <taxon>Micrococcales</taxon>
        <taxon>Dermatophilaceae</taxon>
        <taxon>Dermatophilus</taxon>
    </lineage>
</organism>
<evidence type="ECO:0000256" key="8">
    <source>
        <dbReference type="ARBA" id="ARBA00022679"/>
    </source>
</evidence>
<dbReference type="PROSITE" id="PS00433">
    <property type="entry name" value="PHOSPHOFRUCTOKINASE"/>
    <property type="match status" value="2"/>
</dbReference>
<dbReference type="NCBIfam" id="TIGR02478">
    <property type="entry name" value="6PF1K_euk"/>
    <property type="match status" value="1"/>
</dbReference>
<dbReference type="EMBL" id="UFYA01000001">
    <property type="protein sequence ID" value="STD15760.1"/>
    <property type="molecule type" value="Genomic_DNA"/>
</dbReference>
<dbReference type="Pfam" id="PF00365">
    <property type="entry name" value="PFK"/>
    <property type="match status" value="2"/>
</dbReference>
<comment type="function">
    <text evidence="2">Catalyzes the phosphorylation of D-fructose 6-phosphate to fructose 1,6-bisphosphate by ATP, the first committing step of glycolysis.</text>
</comment>
<evidence type="ECO:0000256" key="14">
    <source>
        <dbReference type="ARBA" id="ARBA00023152"/>
    </source>
</evidence>
<dbReference type="GO" id="GO:0006002">
    <property type="term" value="P:fructose 6-phosphate metabolic process"/>
    <property type="evidence" value="ECO:0007669"/>
    <property type="project" value="InterPro"/>
</dbReference>
<evidence type="ECO:0000259" key="17">
    <source>
        <dbReference type="Pfam" id="PF00365"/>
    </source>
</evidence>
<dbReference type="GO" id="GO:0042802">
    <property type="term" value="F:identical protein binding"/>
    <property type="evidence" value="ECO:0007669"/>
    <property type="project" value="TreeGrafter"/>
</dbReference>
<keyword evidence="9" id="KW-0479">Metal-binding</keyword>
<dbReference type="Gene3D" id="3.40.50.460">
    <property type="entry name" value="Phosphofructokinase domain"/>
    <property type="match status" value="2"/>
</dbReference>
<dbReference type="GO" id="GO:0061621">
    <property type="term" value="P:canonical glycolysis"/>
    <property type="evidence" value="ECO:0007669"/>
    <property type="project" value="TreeGrafter"/>
</dbReference>
<dbReference type="GO" id="GO:0016208">
    <property type="term" value="F:AMP binding"/>
    <property type="evidence" value="ECO:0007669"/>
    <property type="project" value="TreeGrafter"/>
</dbReference>
<dbReference type="InterPro" id="IPR000023">
    <property type="entry name" value="Phosphofructokinase_dom"/>
</dbReference>
<comment type="subcellular location">
    <subcellularLocation>
        <location evidence="3">Cytoplasm</location>
    </subcellularLocation>
</comment>
<comment type="pathway">
    <text evidence="4">Carbohydrate degradation; glycolysis; D-glyceraldehyde 3-phosphate and glycerone phosphate from D-glucose: step 3/4.</text>
</comment>
<keyword evidence="10" id="KW-0547">Nucleotide-binding</keyword>
<dbReference type="GO" id="GO:0030388">
    <property type="term" value="P:fructose 1,6-bisphosphate metabolic process"/>
    <property type="evidence" value="ECO:0007669"/>
    <property type="project" value="TreeGrafter"/>
</dbReference>
<gene>
    <name evidence="18" type="primary">pfkA</name>
    <name evidence="18" type="ORF">NCTC7915_02407</name>
</gene>